<dbReference type="InterPro" id="IPR001296">
    <property type="entry name" value="Glyco_trans_1"/>
</dbReference>
<sequence>MKPTLLMVHPSNELYGSDRVLLESIRALMNDWKIEVWLPTDVAYPDRLLSKELDALGITNFDINLPVFRRALMTPRAFPTLVRRYLTTFRRLRQRKPDAVYVNTSALASVIHMCRIQRVPAVMHLHEYVDGTARRVIQPLIGGPSEIIAVSKAITRPLSKALQNKTHIVYNGFNIDVLPENNVQTPLVVAVASRWTPGKGYGELFDAWDLVERRDVELHVLGGPPPSGEVYDVHERIRRLRRPDSVKVIGEVSDIREALTQAHAIIVPSRNPDPLPTIAIEANAFGRAALASINKGGLSEIIEDGVTGAFFNLDSPQELATILETLDVETLQRMGVEGRERYKRLFDPQRFANDIHRIVSPLAPAPGSKKR</sequence>
<evidence type="ECO:0000256" key="1">
    <source>
        <dbReference type="ARBA" id="ARBA00022676"/>
    </source>
</evidence>
<comment type="caution">
    <text evidence="5">The sequence shown here is derived from an EMBL/GenBank/DDBJ whole genome shotgun (WGS) entry which is preliminary data.</text>
</comment>
<accession>A0A3L7ABP8</accession>
<feature type="domain" description="Glycosyltransferase subfamily 4-like N-terminal" evidence="4">
    <location>
        <begin position="52"/>
        <end position="176"/>
    </location>
</feature>
<keyword evidence="6" id="KW-1185">Reference proteome</keyword>
<dbReference type="Pfam" id="PF00534">
    <property type="entry name" value="Glycos_transf_1"/>
    <property type="match status" value="1"/>
</dbReference>
<dbReference type="AlphaFoldDB" id="A0A3L7ABP8"/>
<dbReference type="EMBL" id="RCUX01000002">
    <property type="protein sequence ID" value="RLP77435.1"/>
    <property type="molecule type" value="Genomic_DNA"/>
</dbReference>
<evidence type="ECO:0000259" key="3">
    <source>
        <dbReference type="Pfam" id="PF00534"/>
    </source>
</evidence>
<keyword evidence="1" id="KW-0328">Glycosyltransferase</keyword>
<dbReference type="GO" id="GO:0016757">
    <property type="term" value="F:glycosyltransferase activity"/>
    <property type="evidence" value="ECO:0007669"/>
    <property type="project" value="UniProtKB-KW"/>
</dbReference>
<reference evidence="5 6" key="1">
    <citation type="submission" date="2018-10" db="EMBL/GenBank/DDBJ databases">
        <authorList>
            <person name="Li J."/>
        </authorList>
    </citation>
    <scope>NUCLEOTIDE SEQUENCE [LARGE SCALE GENOMIC DNA]</scope>
    <source>
        <strain evidence="5 6">IF 016277</strain>
    </source>
</reference>
<dbReference type="RefSeq" id="WP_147440378.1">
    <property type="nucleotide sequence ID" value="NZ_RCUX01000002.1"/>
</dbReference>
<dbReference type="OrthoDB" id="8878585at2"/>
<evidence type="ECO:0000259" key="4">
    <source>
        <dbReference type="Pfam" id="PF13439"/>
    </source>
</evidence>
<evidence type="ECO:0000313" key="6">
    <source>
        <dbReference type="Proteomes" id="UP000272503"/>
    </source>
</evidence>
<evidence type="ECO:0000256" key="2">
    <source>
        <dbReference type="ARBA" id="ARBA00022679"/>
    </source>
</evidence>
<dbReference type="PANTHER" id="PTHR12526">
    <property type="entry name" value="GLYCOSYLTRANSFERASE"/>
    <property type="match status" value="1"/>
</dbReference>
<keyword evidence="2 5" id="KW-0808">Transferase</keyword>
<feature type="domain" description="Glycosyl transferase family 1" evidence="3">
    <location>
        <begin position="183"/>
        <end position="326"/>
    </location>
</feature>
<dbReference type="Gene3D" id="3.40.50.2000">
    <property type="entry name" value="Glycogen Phosphorylase B"/>
    <property type="match status" value="2"/>
</dbReference>
<dbReference type="Proteomes" id="UP000272503">
    <property type="component" value="Unassembled WGS sequence"/>
</dbReference>
<gene>
    <name evidence="5" type="ORF">D9V32_03025</name>
</gene>
<dbReference type="Pfam" id="PF13439">
    <property type="entry name" value="Glyco_transf_4"/>
    <property type="match status" value="1"/>
</dbReference>
<evidence type="ECO:0000313" key="5">
    <source>
        <dbReference type="EMBL" id="RLP77435.1"/>
    </source>
</evidence>
<proteinExistence type="predicted"/>
<name>A0A3L7ABP8_9MICO</name>
<dbReference type="InterPro" id="IPR028098">
    <property type="entry name" value="Glyco_trans_4-like_N"/>
</dbReference>
<organism evidence="5 6">
    <name type="scientific">Mycetocola tolaasinivorans</name>
    <dbReference type="NCBI Taxonomy" id="76635"/>
    <lineage>
        <taxon>Bacteria</taxon>
        <taxon>Bacillati</taxon>
        <taxon>Actinomycetota</taxon>
        <taxon>Actinomycetes</taxon>
        <taxon>Micrococcales</taxon>
        <taxon>Microbacteriaceae</taxon>
        <taxon>Mycetocola</taxon>
    </lineage>
</organism>
<dbReference type="CDD" id="cd03801">
    <property type="entry name" value="GT4_PimA-like"/>
    <property type="match status" value="1"/>
</dbReference>
<dbReference type="SUPFAM" id="SSF53756">
    <property type="entry name" value="UDP-Glycosyltransferase/glycogen phosphorylase"/>
    <property type="match status" value="1"/>
</dbReference>
<protein>
    <submittedName>
        <fullName evidence="5">Glycosyltransferase</fullName>
    </submittedName>
</protein>